<dbReference type="InterPro" id="IPR002893">
    <property type="entry name" value="Znf_MYND"/>
</dbReference>
<evidence type="ECO:0000313" key="6">
    <source>
        <dbReference type="EMBL" id="KAJ7348043.1"/>
    </source>
</evidence>
<evidence type="ECO:0000256" key="3">
    <source>
        <dbReference type="ARBA" id="ARBA00022833"/>
    </source>
</evidence>
<keyword evidence="3" id="KW-0862">Zinc</keyword>
<organism evidence="6 7">
    <name type="scientific">Mycena albidolilacea</name>
    <dbReference type="NCBI Taxonomy" id="1033008"/>
    <lineage>
        <taxon>Eukaryota</taxon>
        <taxon>Fungi</taxon>
        <taxon>Dikarya</taxon>
        <taxon>Basidiomycota</taxon>
        <taxon>Agaricomycotina</taxon>
        <taxon>Agaricomycetes</taxon>
        <taxon>Agaricomycetidae</taxon>
        <taxon>Agaricales</taxon>
        <taxon>Marasmiineae</taxon>
        <taxon>Mycenaceae</taxon>
        <taxon>Mycena</taxon>
    </lineage>
</organism>
<reference evidence="6" key="1">
    <citation type="submission" date="2023-03" db="EMBL/GenBank/DDBJ databases">
        <title>Massive genome expansion in bonnet fungi (Mycena s.s.) driven by repeated elements and novel gene families across ecological guilds.</title>
        <authorList>
            <consortium name="Lawrence Berkeley National Laboratory"/>
            <person name="Harder C.B."/>
            <person name="Miyauchi S."/>
            <person name="Viragh M."/>
            <person name="Kuo A."/>
            <person name="Thoen E."/>
            <person name="Andreopoulos B."/>
            <person name="Lu D."/>
            <person name="Skrede I."/>
            <person name="Drula E."/>
            <person name="Henrissat B."/>
            <person name="Morin E."/>
            <person name="Kohler A."/>
            <person name="Barry K."/>
            <person name="LaButti K."/>
            <person name="Morin E."/>
            <person name="Salamov A."/>
            <person name="Lipzen A."/>
            <person name="Mereny Z."/>
            <person name="Hegedus B."/>
            <person name="Baldrian P."/>
            <person name="Stursova M."/>
            <person name="Weitz H."/>
            <person name="Taylor A."/>
            <person name="Grigoriev I.V."/>
            <person name="Nagy L.G."/>
            <person name="Martin F."/>
            <person name="Kauserud H."/>
        </authorList>
    </citation>
    <scope>NUCLEOTIDE SEQUENCE</scope>
    <source>
        <strain evidence="6">CBHHK002</strain>
    </source>
</reference>
<keyword evidence="1" id="KW-0479">Metal-binding</keyword>
<gene>
    <name evidence="6" type="ORF">DFH08DRAFT_867246</name>
</gene>
<feature type="domain" description="MYND-type" evidence="5">
    <location>
        <begin position="334"/>
        <end position="374"/>
    </location>
</feature>
<dbReference type="PROSITE" id="PS50865">
    <property type="entry name" value="ZF_MYND_2"/>
    <property type="match status" value="1"/>
</dbReference>
<proteinExistence type="predicted"/>
<accession>A0AAD7A267</accession>
<evidence type="ECO:0000313" key="7">
    <source>
        <dbReference type="Proteomes" id="UP001218218"/>
    </source>
</evidence>
<evidence type="ECO:0000259" key="5">
    <source>
        <dbReference type="PROSITE" id="PS50865"/>
    </source>
</evidence>
<name>A0AAD7A267_9AGAR</name>
<dbReference type="InterPro" id="IPR024119">
    <property type="entry name" value="TF_DEAF-1"/>
</dbReference>
<dbReference type="GO" id="GO:0005634">
    <property type="term" value="C:nucleus"/>
    <property type="evidence" value="ECO:0007669"/>
    <property type="project" value="TreeGrafter"/>
</dbReference>
<evidence type="ECO:0000256" key="2">
    <source>
        <dbReference type="ARBA" id="ARBA00022771"/>
    </source>
</evidence>
<dbReference type="GO" id="GO:0000981">
    <property type="term" value="F:DNA-binding transcription factor activity, RNA polymerase II-specific"/>
    <property type="evidence" value="ECO:0007669"/>
    <property type="project" value="TreeGrafter"/>
</dbReference>
<protein>
    <recommendedName>
        <fullName evidence="5">MYND-type domain-containing protein</fullName>
    </recommendedName>
</protein>
<dbReference type="PANTHER" id="PTHR10237:SF14">
    <property type="entry name" value="MYND-TYPE DOMAIN-CONTAINING PROTEIN"/>
    <property type="match status" value="1"/>
</dbReference>
<dbReference type="Proteomes" id="UP001218218">
    <property type="component" value="Unassembled WGS sequence"/>
</dbReference>
<dbReference type="AlphaFoldDB" id="A0AAD7A267"/>
<evidence type="ECO:0000256" key="1">
    <source>
        <dbReference type="ARBA" id="ARBA00022723"/>
    </source>
</evidence>
<keyword evidence="7" id="KW-1185">Reference proteome</keyword>
<dbReference type="Gene3D" id="6.10.140.2220">
    <property type="match status" value="1"/>
</dbReference>
<dbReference type="Pfam" id="PF01753">
    <property type="entry name" value="zf-MYND"/>
    <property type="match status" value="1"/>
</dbReference>
<evidence type="ECO:0000256" key="4">
    <source>
        <dbReference type="PROSITE-ProRule" id="PRU00134"/>
    </source>
</evidence>
<dbReference type="EMBL" id="JARIHO010000018">
    <property type="protein sequence ID" value="KAJ7348043.1"/>
    <property type="molecule type" value="Genomic_DNA"/>
</dbReference>
<dbReference type="SUPFAM" id="SSF144232">
    <property type="entry name" value="HIT/MYND zinc finger-like"/>
    <property type="match status" value="1"/>
</dbReference>
<comment type="caution">
    <text evidence="6">The sequence shown here is derived from an EMBL/GenBank/DDBJ whole genome shotgun (WGS) entry which is preliminary data.</text>
</comment>
<sequence>MSTTMKIAEQGPLNEPRAHLDGVDLPKNFSLPALALVRADAARARVIRRDPQHYEDIPFVFPSGSPASQEQPLPMHLKLALLFNTRLSNLSWFSYMVRVEDVPEDIVDDCIWALAQFILLMEECTEAVRHVIEGNDYKQTKTVTLMNARAKIILHLIGADRAAEAIPYGKAMVDEECPHSENGAGSSQEYTTFHTPFGALTLTRSPAPWLKNPLPFEVYGETLVLTRADDDDAVEMLRRAVRGHQSVIRPVPQLVRTRAFLARALRNIGVDDEAETHEKWLIDWFRENPHLMLDRELRHILLPAGPVLEGLGGDSWLENRTQTSQAEQPLAKSCRTCGAAEPLVTLLSCNNCKAVQYCSKDCQRSHWKRHKLECRKQ</sequence>
<dbReference type="PANTHER" id="PTHR10237">
    <property type="entry name" value="DEFORMED EPIDERMAL AUTOREGULATORY FACTOR 1 HOMOLOG SUPPRESSIN"/>
    <property type="match status" value="1"/>
</dbReference>
<dbReference type="PROSITE" id="PS01360">
    <property type="entry name" value="ZF_MYND_1"/>
    <property type="match status" value="1"/>
</dbReference>
<dbReference type="GO" id="GO:0008270">
    <property type="term" value="F:zinc ion binding"/>
    <property type="evidence" value="ECO:0007669"/>
    <property type="project" value="UniProtKB-KW"/>
</dbReference>
<keyword evidence="2 4" id="KW-0863">Zinc-finger</keyword>